<reference evidence="3" key="1">
    <citation type="journal article" date="2021" name="BMC Genomics">
        <title>Chromosome-level genome assembly and manually-curated proteome of model necrotroph Parastagonospora nodorum Sn15 reveals a genome-wide trove of candidate effector homologs, and redundancy of virulence-related functions within an accessory chromosome.</title>
        <authorList>
            <person name="Bertazzoni S."/>
            <person name="Jones D.A.B."/>
            <person name="Phan H.T."/>
            <person name="Tan K.-C."/>
            <person name="Hane J.K."/>
        </authorList>
    </citation>
    <scope>NUCLEOTIDE SEQUENCE [LARGE SCALE GENOMIC DNA]</scope>
    <source>
        <strain evidence="3">SN15 / ATCC MYA-4574 / FGSC 10173)</strain>
    </source>
</reference>
<dbReference type="AlphaFoldDB" id="A0A7U2IBT1"/>
<sequence>MLGSVSKDRAATRPLESTTSPALEYTKASPWVIHSDNHRALYICSSPTWAASRANPTALILELRQRRWLTFLLQLLLMEVCITMVVVTTVIILMLVMVEAEEVTVEEVVEVDLILLGLYIGPLLARIRDLSSNDSSRVCYVRDIVHFRVRYSTDLALN</sequence>
<keyword evidence="1" id="KW-0812">Transmembrane</keyword>
<name>A0A7U2IBT1_PHANO</name>
<feature type="transmembrane region" description="Helical" evidence="1">
    <location>
        <begin position="108"/>
        <end position="127"/>
    </location>
</feature>
<organism evidence="2 3">
    <name type="scientific">Phaeosphaeria nodorum (strain SN15 / ATCC MYA-4574 / FGSC 10173)</name>
    <name type="common">Glume blotch fungus</name>
    <name type="synonym">Parastagonospora nodorum</name>
    <dbReference type="NCBI Taxonomy" id="321614"/>
    <lineage>
        <taxon>Eukaryota</taxon>
        <taxon>Fungi</taxon>
        <taxon>Dikarya</taxon>
        <taxon>Ascomycota</taxon>
        <taxon>Pezizomycotina</taxon>
        <taxon>Dothideomycetes</taxon>
        <taxon>Pleosporomycetidae</taxon>
        <taxon>Pleosporales</taxon>
        <taxon>Pleosporineae</taxon>
        <taxon>Phaeosphaeriaceae</taxon>
        <taxon>Parastagonospora</taxon>
    </lineage>
</organism>
<accession>A0A7U2IBT1</accession>
<keyword evidence="3" id="KW-1185">Reference proteome</keyword>
<keyword evidence="1" id="KW-0472">Membrane</keyword>
<feature type="transmembrane region" description="Helical" evidence="1">
    <location>
        <begin position="71"/>
        <end position="96"/>
    </location>
</feature>
<dbReference type="VEuPathDB" id="FungiDB:JI435_308500"/>
<protein>
    <submittedName>
        <fullName evidence="2">Uncharacterized protein</fullName>
    </submittedName>
</protein>
<keyword evidence="1" id="KW-1133">Transmembrane helix</keyword>
<dbReference type="Proteomes" id="UP000663193">
    <property type="component" value="Chromosome 21"/>
</dbReference>
<evidence type="ECO:0000256" key="1">
    <source>
        <dbReference type="SAM" id="Phobius"/>
    </source>
</evidence>
<evidence type="ECO:0000313" key="2">
    <source>
        <dbReference type="EMBL" id="QRD06934.1"/>
    </source>
</evidence>
<evidence type="ECO:0000313" key="3">
    <source>
        <dbReference type="Proteomes" id="UP000663193"/>
    </source>
</evidence>
<proteinExistence type="predicted"/>
<dbReference type="EMBL" id="CP069043">
    <property type="protein sequence ID" value="QRD06934.1"/>
    <property type="molecule type" value="Genomic_DNA"/>
</dbReference>
<gene>
    <name evidence="2" type="ORF">JI435_308500</name>
</gene>